<dbReference type="InterPro" id="IPR007443">
    <property type="entry name" value="LpoA"/>
</dbReference>
<proteinExistence type="predicted"/>
<evidence type="ECO:0000256" key="6">
    <source>
        <dbReference type="ARBA" id="ARBA00023237"/>
    </source>
</evidence>
<dbReference type="InterPro" id="IPR011990">
    <property type="entry name" value="TPR-like_helical_dom_sf"/>
</dbReference>
<protein>
    <submittedName>
        <fullName evidence="8">LppC family lipoprotein</fullName>
    </submittedName>
</protein>
<dbReference type="Gene3D" id="3.40.50.2300">
    <property type="match status" value="2"/>
</dbReference>
<dbReference type="EMBL" id="ASHL01000001">
    <property type="protein sequence ID" value="EPD14243.1"/>
    <property type="molecule type" value="Genomic_DNA"/>
</dbReference>
<keyword evidence="1" id="KW-0732">Signal</keyword>
<dbReference type="Pfam" id="PF04348">
    <property type="entry name" value="LppC"/>
    <property type="match status" value="1"/>
</dbReference>
<evidence type="ECO:0000256" key="4">
    <source>
        <dbReference type="ARBA" id="ARBA00023136"/>
    </source>
</evidence>
<dbReference type="Gene3D" id="1.25.40.650">
    <property type="match status" value="1"/>
</dbReference>
<keyword evidence="5" id="KW-0564">Palmitate</keyword>
<organism evidence="8 9">
    <name type="scientific">Cycloclasticus pugetii</name>
    <dbReference type="NCBI Taxonomy" id="34068"/>
    <lineage>
        <taxon>Bacteria</taxon>
        <taxon>Pseudomonadati</taxon>
        <taxon>Pseudomonadota</taxon>
        <taxon>Gammaproteobacteria</taxon>
        <taxon>Thiotrichales</taxon>
        <taxon>Piscirickettsiaceae</taxon>
        <taxon>Cycloclasticus</taxon>
    </lineage>
</organism>
<dbReference type="GO" id="GO:0008360">
    <property type="term" value="P:regulation of cell shape"/>
    <property type="evidence" value="ECO:0007669"/>
    <property type="project" value="UniProtKB-KW"/>
</dbReference>
<dbReference type="Proteomes" id="UP000015462">
    <property type="component" value="Unassembled WGS sequence"/>
</dbReference>
<dbReference type="CDD" id="cd06339">
    <property type="entry name" value="PBP1_YraM_LppC_lipoprotein-like"/>
    <property type="match status" value="1"/>
</dbReference>
<dbReference type="GO" id="GO:0031241">
    <property type="term" value="C:periplasmic side of cell outer membrane"/>
    <property type="evidence" value="ECO:0007669"/>
    <property type="project" value="TreeGrafter"/>
</dbReference>
<reference evidence="8 9" key="1">
    <citation type="journal article" date="2013" name="Genome Announc.">
        <title>Genome Sequence of the Pyrene- and Fluoranthene-Degrading Bacterium Cycloclasticus sp. Strain PY97M.</title>
        <authorList>
            <person name="Cui Z."/>
            <person name="Xu G."/>
            <person name="Li Q."/>
            <person name="Gao W."/>
            <person name="Zheng L."/>
        </authorList>
    </citation>
    <scope>NUCLEOTIDE SEQUENCE [LARGE SCALE GENOMIC DNA]</scope>
    <source>
        <strain evidence="8 9">PY97M</strain>
    </source>
</reference>
<dbReference type="PANTHER" id="PTHR38038">
    <property type="entry name" value="PENICILLIN-BINDING PROTEIN ACTIVATOR LPOA"/>
    <property type="match status" value="1"/>
</dbReference>
<keyword evidence="6" id="KW-0998">Cell outer membrane</keyword>
<dbReference type="InterPro" id="IPR028082">
    <property type="entry name" value="Peripla_BP_I"/>
</dbReference>
<evidence type="ECO:0000256" key="7">
    <source>
        <dbReference type="ARBA" id="ARBA00023288"/>
    </source>
</evidence>
<dbReference type="Gene3D" id="1.25.40.10">
    <property type="entry name" value="Tetratricopeptide repeat domain"/>
    <property type="match status" value="1"/>
</dbReference>
<evidence type="ECO:0000256" key="2">
    <source>
        <dbReference type="ARBA" id="ARBA00022960"/>
    </source>
</evidence>
<keyword evidence="9" id="KW-1185">Reference proteome</keyword>
<evidence type="ECO:0000313" key="8">
    <source>
        <dbReference type="EMBL" id="EPD14243.1"/>
    </source>
</evidence>
<keyword evidence="3" id="KW-0573">Peptidoglycan synthesis</keyword>
<evidence type="ECO:0000256" key="1">
    <source>
        <dbReference type="ARBA" id="ARBA00022729"/>
    </source>
</evidence>
<dbReference type="AlphaFoldDB" id="A0AB33Z584"/>
<dbReference type="GO" id="GO:0009252">
    <property type="term" value="P:peptidoglycan biosynthetic process"/>
    <property type="evidence" value="ECO:0007669"/>
    <property type="project" value="UniProtKB-KW"/>
</dbReference>
<dbReference type="GO" id="GO:0030234">
    <property type="term" value="F:enzyme regulator activity"/>
    <property type="evidence" value="ECO:0007669"/>
    <property type="project" value="TreeGrafter"/>
</dbReference>
<comment type="caution">
    <text evidence="8">The sequence shown here is derived from an EMBL/GenBank/DDBJ whole genome shotgun (WGS) entry which is preliminary data.</text>
</comment>
<evidence type="ECO:0000313" key="9">
    <source>
        <dbReference type="Proteomes" id="UP000015462"/>
    </source>
</evidence>
<name>A0AB33Z584_9GAMM</name>
<sequence>MSPYKKSLITPFKLVVIAFIVLLLANCSALEPIETPTVEQSNPLAIQAQEALSQQQFSRAAMLFKQLAKNSQAPLKNQYLISAIEAYFNAGDLANADSLIDSLLTRSSQLTSDNKLSLATLILEQGKAEDAISVLMSVSELNLNNEQRIDLHTLTSSAFFQAGNLIESARERIILDALINEPTSKLNNQLDLVNVLSLLSEHALRALLPTADNNMAGWVDLAIIKKQQVTFIPNSSDVESWKQQYPTHAANGSFLLTMAKQSQENFIAPNKVGVFLPSQGPFSQAAFSVRKGITAAAYSMANKWPLNIHFYDTSSAPVETLYQQAISDGVNIIIGPLDKINLSKIALLPDLPIPVIGLNKNGSHHSPHYVEFSLSPEEDITQILSFAWLKGHQKALILTPQSNSGERLAGHFSSLWQKLGGQVLDVQTYEANQADYSTAIKSLLQIDDSVYRFKQLRQRLNLNIKFEERRRHDADFIFLLASPREGRLIKPQLRFHRAADIAVFSTSKIYEGEQNKGANRDLDDVFFCDMPWLIEPNKQQNGSLNQALKQWPNTRGLHRRLTAFGYDAYQLIPHLEHLKSNHFARLDGKTGILSMNNNVINRQLSCGQFQRGQVKSLGLAPHLERTMNMQSVVPSPQHTEQVNTAPL</sequence>
<evidence type="ECO:0000256" key="3">
    <source>
        <dbReference type="ARBA" id="ARBA00022984"/>
    </source>
</evidence>
<accession>A0AB33Z584</accession>
<gene>
    <name evidence="8" type="ORF">L196_02060</name>
</gene>
<keyword evidence="7 8" id="KW-0449">Lipoprotein</keyword>
<keyword evidence="4" id="KW-0472">Membrane</keyword>
<keyword evidence="2" id="KW-0133">Cell shape</keyword>
<dbReference type="SUPFAM" id="SSF53822">
    <property type="entry name" value="Periplasmic binding protein-like I"/>
    <property type="match status" value="1"/>
</dbReference>
<dbReference type="RefSeq" id="WP_016389779.1">
    <property type="nucleotide sequence ID" value="NZ_KE646805.1"/>
</dbReference>
<dbReference type="PANTHER" id="PTHR38038:SF1">
    <property type="entry name" value="PENICILLIN-BINDING PROTEIN ACTIVATOR LPOA"/>
    <property type="match status" value="1"/>
</dbReference>
<evidence type="ECO:0000256" key="5">
    <source>
        <dbReference type="ARBA" id="ARBA00023139"/>
    </source>
</evidence>